<keyword evidence="1" id="KW-0812">Transmembrane</keyword>
<feature type="domain" description="DUF1468" evidence="2">
    <location>
        <begin position="7"/>
        <end position="142"/>
    </location>
</feature>
<dbReference type="EMBL" id="UINC01079718">
    <property type="protein sequence ID" value="SVC21988.1"/>
    <property type="molecule type" value="Genomic_DNA"/>
</dbReference>
<proteinExistence type="predicted"/>
<feature type="transmembrane region" description="Helical" evidence="1">
    <location>
        <begin position="119"/>
        <end position="144"/>
    </location>
</feature>
<feature type="transmembrane region" description="Helical" evidence="1">
    <location>
        <begin position="41"/>
        <end position="61"/>
    </location>
</feature>
<protein>
    <recommendedName>
        <fullName evidence="2">DUF1468 domain-containing protein</fullName>
    </recommendedName>
</protein>
<sequence>VILEKWVSVTLTFFFGSYIFLTGDIYLDFWERDDSFNARTIPYLVGSIGLACSAVLLYSLIWANKPASAYLKITPIVKRIIWLIILVVVYISLLEILGFIPSSVLFLSVSAYLLGERRIGLLLITGIAIPLSLWGILTVLGIYLSPGTWMLQVKDLML</sequence>
<dbReference type="Pfam" id="PF07331">
    <property type="entry name" value="TctB"/>
    <property type="match status" value="1"/>
</dbReference>
<organism evidence="3">
    <name type="scientific">marine metagenome</name>
    <dbReference type="NCBI Taxonomy" id="408172"/>
    <lineage>
        <taxon>unclassified sequences</taxon>
        <taxon>metagenomes</taxon>
        <taxon>ecological metagenomes</taxon>
    </lineage>
</organism>
<accession>A0A382KC92</accession>
<feature type="transmembrane region" description="Helical" evidence="1">
    <location>
        <begin position="81"/>
        <end position="107"/>
    </location>
</feature>
<keyword evidence="1" id="KW-1133">Transmembrane helix</keyword>
<name>A0A382KC92_9ZZZZ</name>
<evidence type="ECO:0000259" key="2">
    <source>
        <dbReference type="Pfam" id="PF07331"/>
    </source>
</evidence>
<keyword evidence="1" id="KW-0472">Membrane</keyword>
<evidence type="ECO:0000313" key="3">
    <source>
        <dbReference type="EMBL" id="SVC21988.1"/>
    </source>
</evidence>
<reference evidence="3" key="1">
    <citation type="submission" date="2018-05" db="EMBL/GenBank/DDBJ databases">
        <authorList>
            <person name="Lanie J.A."/>
            <person name="Ng W.-L."/>
            <person name="Kazmierczak K.M."/>
            <person name="Andrzejewski T.M."/>
            <person name="Davidsen T.M."/>
            <person name="Wayne K.J."/>
            <person name="Tettelin H."/>
            <person name="Glass J.I."/>
            <person name="Rusch D."/>
            <person name="Podicherti R."/>
            <person name="Tsui H.-C.T."/>
            <person name="Winkler M.E."/>
        </authorList>
    </citation>
    <scope>NUCLEOTIDE SEQUENCE</scope>
</reference>
<gene>
    <name evidence="3" type="ORF">METZ01_LOCUS274842</name>
</gene>
<feature type="transmembrane region" description="Helical" evidence="1">
    <location>
        <begin position="6"/>
        <end position="29"/>
    </location>
</feature>
<feature type="non-terminal residue" evidence="3">
    <location>
        <position position="1"/>
    </location>
</feature>
<evidence type="ECO:0000256" key="1">
    <source>
        <dbReference type="SAM" id="Phobius"/>
    </source>
</evidence>
<dbReference type="AlphaFoldDB" id="A0A382KC92"/>
<dbReference type="InterPro" id="IPR009936">
    <property type="entry name" value="DUF1468"/>
</dbReference>